<feature type="transmembrane region" description="Helical" evidence="2">
    <location>
        <begin position="6"/>
        <end position="30"/>
    </location>
</feature>
<reference evidence="4" key="2">
    <citation type="submission" date="2012-08" db="EMBL/GenBank/DDBJ databases">
        <title>Genome sequence of Kazachstania naganishii.</title>
        <authorList>
            <person name="Gordon J.L."/>
            <person name="Armisen D."/>
            <person name="Proux-Wera E."/>
            <person name="OhEigeartaigh S.S."/>
            <person name="Byrne K.P."/>
            <person name="Wolfe K.H."/>
        </authorList>
    </citation>
    <scope>NUCLEOTIDE SEQUENCE [LARGE SCALE GENOMIC DNA]</scope>
    <source>
        <strain evidence="4">ATCC MYA-139 / BCRC 22969 / CBS 8797 / CCRC 22969 / KCTC 17520 / NBRC 10181 / NCYC 3082</strain>
    </source>
</reference>
<evidence type="ECO:0000313" key="3">
    <source>
        <dbReference type="EMBL" id="CCK72840.1"/>
    </source>
</evidence>
<sequence>MVGLSVAVGLSLGVPIGCGVALTGAFWVVMQRRLQREDVRDLLLQQEIDGDGDAQFDTLLDAVWLGPMSHTAPSAYTPAYRRQITDETSASKNGASSKYQTPPSQIASESIRSDSCPYDLMVPLLEGERAPRDGQLLRNLYRQDFGSYYPRRDSREVVLPR</sequence>
<dbReference type="RefSeq" id="XP_022467084.1">
    <property type="nucleotide sequence ID" value="XM_022610827.1"/>
</dbReference>
<keyword evidence="2" id="KW-0472">Membrane</keyword>
<organism evidence="3 4">
    <name type="scientific">Huiozyma naganishii (strain ATCC MYA-139 / BCRC 22969 / CBS 8797 / KCTC 17520 / NBRC 10181 / NCYC 3082 / Yp74L-3)</name>
    <name type="common">Yeast</name>
    <name type="synonym">Kazachstania naganishii</name>
    <dbReference type="NCBI Taxonomy" id="1071383"/>
    <lineage>
        <taxon>Eukaryota</taxon>
        <taxon>Fungi</taxon>
        <taxon>Dikarya</taxon>
        <taxon>Ascomycota</taxon>
        <taxon>Saccharomycotina</taxon>
        <taxon>Saccharomycetes</taxon>
        <taxon>Saccharomycetales</taxon>
        <taxon>Saccharomycetaceae</taxon>
        <taxon>Huiozyma</taxon>
    </lineage>
</organism>
<evidence type="ECO:0000256" key="1">
    <source>
        <dbReference type="SAM" id="MobiDB-lite"/>
    </source>
</evidence>
<dbReference type="OrthoDB" id="4097102at2759"/>
<reference evidence="3 4" key="1">
    <citation type="journal article" date="2011" name="Proc. Natl. Acad. Sci. U.S.A.">
        <title>Evolutionary erosion of yeast sex chromosomes by mating-type switching accidents.</title>
        <authorList>
            <person name="Gordon J.L."/>
            <person name="Armisen D."/>
            <person name="Proux-Wera E."/>
            <person name="Oheigeartaigh S.S."/>
            <person name="Byrne K.P."/>
            <person name="Wolfe K.H."/>
        </authorList>
    </citation>
    <scope>NUCLEOTIDE SEQUENCE [LARGE SCALE GENOMIC DNA]</scope>
    <source>
        <strain evidence="4">ATCC MYA-139 / BCRC 22969 / CBS 8797 / CCRC 22969 / KCTC 17520 / NBRC 10181 / NCYC 3082</strain>
    </source>
</reference>
<evidence type="ECO:0000256" key="2">
    <source>
        <dbReference type="SAM" id="Phobius"/>
    </source>
</evidence>
<accession>J7RD76</accession>
<keyword evidence="2" id="KW-1133">Transmembrane helix</keyword>
<proteinExistence type="predicted"/>
<protein>
    <submittedName>
        <fullName evidence="3">Uncharacterized protein</fullName>
    </submittedName>
</protein>
<name>J7RD76_HUIN7</name>
<dbReference type="Proteomes" id="UP000006310">
    <property type="component" value="Chromosome 12"/>
</dbReference>
<feature type="region of interest" description="Disordered" evidence="1">
    <location>
        <begin position="87"/>
        <end position="110"/>
    </location>
</feature>
<keyword evidence="2" id="KW-0812">Transmembrane</keyword>
<evidence type="ECO:0000313" key="4">
    <source>
        <dbReference type="Proteomes" id="UP000006310"/>
    </source>
</evidence>
<gene>
    <name evidence="3" type="primary">KNAG0L02230</name>
    <name evidence="3" type="ordered locus">KNAG_0L02230</name>
</gene>
<keyword evidence="4" id="KW-1185">Reference proteome</keyword>
<dbReference type="HOGENOM" id="CLU_1643962_0_0_1"/>
<dbReference type="EMBL" id="HE978325">
    <property type="protein sequence ID" value="CCK72840.1"/>
    <property type="molecule type" value="Genomic_DNA"/>
</dbReference>
<dbReference type="GeneID" id="34528613"/>
<dbReference type="KEGG" id="kng:KNAG_0L02230"/>
<dbReference type="AlphaFoldDB" id="J7RD76"/>